<keyword evidence="3" id="KW-1185">Reference proteome</keyword>
<dbReference type="EMBL" id="NHYE01005337">
    <property type="protein sequence ID" value="PPQ74484.1"/>
    <property type="molecule type" value="Genomic_DNA"/>
</dbReference>
<feature type="compositionally biased region" description="Basic and acidic residues" evidence="1">
    <location>
        <begin position="88"/>
        <end position="99"/>
    </location>
</feature>
<proteinExistence type="predicted"/>
<evidence type="ECO:0000313" key="2">
    <source>
        <dbReference type="EMBL" id="PPQ74484.1"/>
    </source>
</evidence>
<dbReference type="Proteomes" id="UP000284706">
    <property type="component" value="Unassembled WGS sequence"/>
</dbReference>
<comment type="caution">
    <text evidence="2">The sequence shown here is derived from an EMBL/GenBank/DDBJ whole genome shotgun (WGS) entry which is preliminary data.</text>
</comment>
<organism evidence="2 3">
    <name type="scientific">Gymnopilus dilepis</name>
    <dbReference type="NCBI Taxonomy" id="231916"/>
    <lineage>
        <taxon>Eukaryota</taxon>
        <taxon>Fungi</taxon>
        <taxon>Dikarya</taxon>
        <taxon>Basidiomycota</taxon>
        <taxon>Agaricomycotina</taxon>
        <taxon>Agaricomycetes</taxon>
        <taxon>Agaricomycetidae</taxon>
        <taxon>Agaricales</taxon>
        <taxon>Agaricineae</taxon>
        <taxon>Hymenogastraceae</taxon>
        <taxon>Gymnopilus</taxon>
    </lineage>
</organism>
<evidence type="ECO:0000313" key="3">
    <source>
        <dbReference type="Proteomes" id="UP000284706"/>
    </source>
</evidence>
<reference evidence="2 3" key="1">
    <citation type="journal article" date="2018" name="Evol. Lett.">
        <title>Horizontal gene cluster transfer increased hallucinogenic mushroom diversity.</title>
        <authorList>
            <person name="Reynolds H.T."/>
            <person name="Vijayakumar V."/>
            <person name="Gluck-Thaler E."/>
            <person name="Korotkin H.B."/>
            <person name="Matheny P.B."/>
            <person name="Slot J.C."/>
        </authorList>
    </citation>
    <scope>NUCLEOTIDE SEQUENCE [LARGE SCALE GENOMIC DNA]</scope>
    <source>
        <strain evidence="2 3">SRW20</strain>
    </source>
</reference>
<name>A0A409W7J9_9AGAR</name>
<dbReference type="InParanoid" id="A0A409W7J9"/>
<sequence length="122" mass="13755">MIDSKATNILKDAGLFEVAETCGNHRNDLTVQKPHAQIHQDALAKLVRTYKVDGPRNRSLDWKKQMGRAMKSADEEEGEEDQYDEEVGAEKVKGEIDTRSDEEDSEVEHDNKGKPTQTISDL</sequence>
<gene>
    <name evidence="2" type="ORF">CVT26_001399</name>
</gene>
<feature type="compositionally biased region" description="Acidic residues" evidence="1">
    <location>
        <begin position="74"/>
        <end position="87"/>
    </location>
</feature>
<accession>A0A409W7J9</accession>
<evidence type="ECO:0000256" key="1">
    <source>
        <dbReference type="SAM" id="MobiDB-lite"/>
    </source>
</evidence>
<dbReference type="OrthoDB" id="272987at2759"/>
<dbReference type="AlphaFoldDB" id="A0A409W7J9"/>
<protein>
    <submittedName>
        <fullName evidence="2">Uncharacterized protein</fullName>
    </submittedName>
</protein>
<feature type="region of interest" description="Disordered" evidence="1">
    <location>
        <begin position="56"/>
        <end position="122"/>
    </location>
</feature>